<keyword evidence="3" id="KW-1185">Reference proteome</keyword>
<dbReference type="InterPro" id="IPR036397">
    <property type="entry name" value="RNaseH_sf"/>
</dbReference>
<dbReference type="InterPro" id="IPR012337">
    <property type="entry name" value="RNaseH-like_sf"/>
</dbReference>
<comment type="caution">
    <text evidence="2">The sequence shown here is derived from an EMBL/GenBank/DDBJ whole genome shotgun (WGS) entry which is preliminary data.</text>
</comment>
<reference evidence="2 3" key="1">
    <citation type="submission" date="2019-05" db="EMBL/GenBank/DDBJ databases">
        <title>Another draft genome of Portunus trituberculatus and its Hox gene families provides insights of decapod evolution.</title>
        <authorList>
            <person name="Jeong J.-H."/>
            <person name="Song I."/>
            <person name="Kim S."/>
            <person name="Choi T."/>
            <person name="Kim D."/>
            <person name="Ryu S."/>
            <person name="Kim W."/>
        </authorList>
    </citation>
    <scope>NUCLEOTIDE SEQUENCE [LARGE SCALE GENOMIC DNA]</scope>
    <source>
        <tissue evidence="2">Muscle</tissue>
    </source>
</reference>
<dbReference type="GO" id="GO:0003676">
    <property type="term" value="F:nucleic acid binding"/>
    <property type="evidence" value="ECO:0007669"/>
    <property type="project" value="InterPro"/>
</dbReference>
<dbReference type="OrthoDB" id="6355990at2759"/>
<dbReference type="InterPro" id="IPR002156">
    <property type="entry name" value="RNaseH_domain"/>
</dbReference>
<evidence type="ECO:0000259" key="1">
    <source>
        <dbReference type="PROSITE" id="PS50879"/>
    </source>
</evidence>
<dbReference type="SUPFAM" id="SSF53098">
    <property type="entry name" value="Ribonuclease H-like"/>
    <property type="match status" value="1"/>
</dbReference>
<dbReference type="Pfam" id="PF00075">
    <property type="entry name" value="RNase_H"/>
    <property type="match status" value="1"/>
</dbReference>
<proteinExistence type="predicted"/>
<dbReference type="Proteomes" id="UP000324222">
    <property type="component" value="Unassembled WGS sequence"/>
</dbReference>
<feature type="domain" description="RNase H type-1" evidence="1">
    <location>
        <begin position="6"/>
        <end position="140"/>
    </location>
</feature>
<dbReference type="AlphaFoldDB" id="A0A5B7I5Y6"/>
<gene>
    <name evidence="2" type="ORF">E2C01_073666</name>
</gene>
<dbReference type="CDD" id="cd09276">
    <property type="entry name" value="Rnase_HI_RT_non_LTR"/>
    <property type="match status" value="1"/>
</dbReference>
<evidence type="ECO:0000313" key="2">
    <source>
        <dbReference type="EMBL" id="MPC79152.1"/>
    </source>
</evidence>
<dbReference type="EMBL" id="VSRR010050384">
    <property type="protein sequence ID" value="MPC79152.1"/>
    <property type="molecule type" value="Genomic_DNA"/>
</dbReference>
<evidence type="ECO:0000313" key="3">
    <source>
        <dbReference type="Proteomes" id="UP000324222"/>
    </source>
</evidence>
<dbReference type="PROSITE" id="PS50879">
    <property type="entry name" value="RNASE_H_1"/>
    <property type="match status" value="1"/>
</dbReference>
<organism evidence="2 3">
    <name type="scientific">Portunus trituberculatus</name>
    <name type="common">Swimming crab</name>
    <name type="synonym">Neptunus trituberculatus</name>
    <dbReference type="NCBI Taxonomy" id="210409"/>
    <lineage>
        <taxon>Eukaryota</taxon>
        <taxon>Metazoa</taxon>
        <taxon>Ecdysozoa</taxon>
        <taxon>Arthropoda</taxon>
        <taxon>Crustacea</taxon>
        <taxon>Multicrustacea</taxon>
        <taxon>Malacostraca</taxon>
        <taxon>Eumalacostraca</taxon>
        <taxon>Eucarida</taxon>
        <taxon>Decapoda</taxon>
        <taxon>Pleocyemata</taxon>
        <taxon>Brachyura</taxon>
        <taxon>Eubrachyura</taxon>
        <taxon>Portunoidea</taxon>
        <taxon>Portunidae</taxon>
        <taxon>Portuninae</taxon>
        <taxon>Portunus</taxon>
    </lineage>
</organism>
<protein>
    <recommendedName>
        <fullName evidence="1">RNase H type-1 domain-containing protein</fullName>
    </recommendedName>
</protein>
<dbReference type="Gene3D" id="3.30.420.10">
    <property type="entry name" value="Ribonuclease H-like superfamily/Ribonuclease H"/>
    <property type="match status" value="1"/>
</dbReference>
<name>A0A5B7I5Y6_PORTR</name>
<accession>A0A5B7I5Y6</accession>
<sequence>MVRTQYHLHQKLFTDGSHNPSPPATSAAIYIPVTSICRTWRLPPETDVVTAELFPIQQALSHLHSFHPTGKAVVYTDSLSSLHLLLSRHLSTSTFLVYHIQQALLHLATQGWEITLQWMPSHSGIHGNEVADTSAKMALSSVNISPLPLQVFTVKRLITHVCHSTWNNTLGDALRTTSMSQTIPETIEHFLLYCPRFYFHRTALRSQLSALGITTLDLPTLLAASGVHPSRQPAVLHLTCAFLRKTGQLSRL</sequence>
<dbReference type="GO" id="GO:0004523">
    <property type="term" value="F:RNA-DNA hybrid ribonuclease activity"/>
    <property type="evidence" value="ECO:0007669"/>
    <property type="project" value="InterPro"/>
</dbReference>